<dbReference type="RefSeq" id="WP_191163455.1">
    <property type="nucleotide sequence ID" value="NZ_JACWMX010000004.1"/>
</dbReference>
<gene>
    <name evidence="5" type="ORF">IDJ76_11475</name>
</gene>
<keyword evidence="1" id="KW-0732">Signal</keyword>
<reference evidence="5" key="1">
    <citation type="submission" date="2020-09" db="EMBL/GenBank/DDBJ databases">
        <title>Novel species of Mucilaginibacter isolated from a glacier on the Tibetan Plateau.</title>
        <authorList>
            <person name="Liu Q."/>
            <person name="Xin Y.-H."/>
        </authorList>
    </citation>
    <scope>NUCLEOTIDE SEQUENCE</scope>
    <source>
        <strain evidence="5">ZB1P21</strain>
    </source>
</reference>
<keyword evidence="5" id="KW-0645">Protease</keyword>
<feature type="domain" description="EcxA zinc-binding" evidence="2">
    <location>
        <begin position="443"/>
        <end position="745"/>
    </location>
</feature>
<dbReference type="Pfam" id="PF17148">
    <property type="entry name" value="DUF5117"/>
    <property type="match status" value="1"/>
</dbReference>
<dbReference type="Gene3D" id="3.40.390.10">
    <property type="entry name" value="Collagenase (Catalytic Domain)"/>
    <property type="match status" value="1"/>
</dbReference>
<dbReference type="PROSITE" id="PS51257">
    <property type="entry name" value="PROKAR_LIPOPROTEIN"/>
    <property type="match status" value="1"/>
</dbReference>
<keyword evidence="5" id="KW-0378">Hydrolase</keyword>
<dbReference type="GO" id="GO:0008237">
    <property type="term" value="F:metallopeptidase activity"/>
    <property type="evidence" value="ECO:0007669"/>
    <property type="project" value="UniProtKB-KW"/>
</dbReference>
<dbReference type="EMBL" id="JACWMX010000004">
    <property type="protein sequence ID" value="MBD1393717.1"/>
    <property type="molecule type" value="Genomic_DNA"/>
</dbReference>
<dbReference type="InterPro" id="IPR024079">
    <property type="entry name" value="MetalloPept_cat_dom_sf"/>
</dbReference>
<keyword evidence="5" id="KW-0482">Metalloprotease</keyword>
<feature type="domain" description="DUF5117" evidence="3">
    <location>
        <begin position="122"/>
        <end position="309"/>
    </location>
</feature>
<dbReference type="Pfam" id="PF17162">
    <property type="entry name" value="DUF5118"/>
    <property type="match status" value="1"/>
</dbReference>
<dbReference type="AlphaFoldDB" id="A0A926S2D2"/>
<proteinExistence type="predicted"/>
<dbReference type="InterPro" id="IPR033413">
    <property type="entry name" value="DUF5117"/>
</dbReference>
<dbReference type="SUPFAM" id="SSF55486">
    <property type="entry name" value="Metalloproteases ('zincins'), catalytic domain"/>
    <property type="match status" value="1"/>
</dbReference>
<feature type="domain" description="DUF5118" evidence="4">
    <location>
        <begin position="61"/>
        <end position="109"/>
    </location>
</feature>
<dbReference type="CDD" id="cd04276">
    <property type="entry name" value="ZnMc_MMP_like_2"/>
    <property type="match status" value="1"/>
</dbReference>
<dbReference type="InterPro" id="IPR033428">
    <property type="entry name" value="DUF5118"/>
</dbReference>
<keyword evidence="6" id="KW-1185">Reference proteome</keyword>
<organism evidence="5 6">
    <name type="scientific">Mucilaginibacter glaciei</name>
    <dbReference type="NCBI Taxonomy" id="2772109"/>
    <lineage>
        <taxon>Bacteria</taxon>
        <taxon>Pseudomonadati</taxon>
        <taxon>Bacteroidota</taxon>
        <taxon>Sphingobacteriia</taxon>
        <taxon>Sphingobacteriales</taxon>
        <taxon>Sphingobacteriaceae</taxon>
        <taxon>Mucilaginibacter</taxon>
    </lineage>
</organism>
<feature type="chain" id="PRO_5036758433" evidence="1">
    <location>
        <begin position="23"/>
        <end position="864"/>
    </location>
</feature>
<dbReference type="InterPro" id="IPR032534">
    <property type="entry name" value="EcxA_zinc-bd"/>
</dbReference>
<evidence type="ECO:0000259" key="4">
    <source>
        <dbReference type="Pfam" id="PF17162"/>
    </source>
</evidence>
<dbReference type="InterPro" id="IPR034032">
    <property type="entry name" value="Zn_MMP-like_bac"/>
</dbReference>
<sequence>MNTSLRVSAYLRVAAVSLAVFASACATKKQATQTVTLKTTNTPGGTTATATVGGPAKKEGIKKFSDLVGKVKGDNGLFNTYKVDGKYYFEIPDSLLNREMLVITRFVKTPTGLKSFGQQYGGEEVNDQVWKWERHDKQVFVRVPSYSVRADSTSDMYQSVKNSNLDAVLASFDIKAYNKDTTGVLVDVTDMYNGDVAAISLPDNIKKLYKVTALDATRSYIDTIRSFPINIETRTLKTFRSTESPTDNTNGSLTFELNTSMLLLPKTPMKARLMDQRVGFFGQGQTDYGTGAQKAEVTAYIHRWKLEPKDEAAYARGELVEPKKQIVYYVDPATPKKWVPYLIAGINDWNKGFEAAGFKNAIVGKVAPTAKEDPEFSTEDARYSVVRYFASDVQNAYGPHISDPRTGEILESHVGWYHNVMSLLHNWYFIQTAAINPKVRMAQFSDEQMGELIRFVSSHEIGHTLGLPHNFGSSYAYKVDSLRSKTFTATHGTAPSIMDYARFNYIAQPGDGVTNLYPQIGEYDKWAIKWGYSYFPGNKTAKQEKEMLDVWTKKNAGNPLYYYGRQGTSIDPRLQNEDLGDNAMKASMYGIANLKRILPNLEKWSYQKGEDFDDVQTLYNEVIGQYNRYIGHVTMNVGGMNENFKTYDQTGPVYGFVNKSLQHDAIDFLNKQVFTTPYWLINNAELSRFDNGVVINRIKAVQVNSLSNLVNASRMARMFDNEAKNGAKAYTVAELFTDLRGGVFGAGKPDQFKRNLQRGYIDNLKNLLNTDASPSFPGATAAQLANSGLTPINIALSDIRPMVRAELTKISTSLPKGGDALTAAHYADLRLRIKEALNPTRPIVNVGAGAPGRLTDDLNHEFNY</sequence>
<dbReference type="PANTHER" id="PTHR38478:SF1">
    <property type="entry name" value="ZINC DEPENDENT METALLOPROTEASE DOMAIN LIPOPROTEIN"/>
    <property type="match status" value="1"/>
</dbReference>
<dbReference type="Proteomes" id="UP000619078">
    <property type="component" value="Unassembled WGS sequence"/>
</dbReference>
<evidence type="ECO:0000256" key="1">
    <source>
        <dbReference type="SAM" id="SignalP"/>
    </source>
</evidence>
<evidence type="ECO:0000313" key="5">
    <source>
        <dbReference type="EMBL" id="MBD1393717.1"/>
    </source>
</evidence>
<dbReference type="PANTHER" id="PTHR38478">
    <property type="entry name" value="PEPTIDASE M1A AND M12B"/>
    <property type="match status" value="1"/>
</dbReference>
<evidence type="ECO:0000259" key="3">
    <source>
        <dbReference type="Pfam" id="PF17148"/>
    </source>
</evidence>
<name>A0A926S2D2_9SPHI</name>
<comment type="caution">
    <text evidence="5">The sequence shown here is derived from an EMBL/GenBank/DDBJ whole genome shotgun (WGS) entry which is preliminary data.</text>
</comment>
<accession>A0A926S2D2</accession>
<evidence type="ECO:0000259" key="2">
    <source>
        <dbReference type="Pfam" id="PF16313"/>
    </source>
</evidence>
<feature type="signal peptide" evidence="1">
    <location>
        <begin position="1"/>
        <end position="22"/>
    </location>
</feature>
<dbReference type="Pfam" id="PF16313">
    <property type="entry name" value="DUF4953"/>
    <property type="match status" value="1"/>
</dbReference>
<evidence type="ECO:0000313" key="6">
    <source>
        <dbReference type="Proteomes" id="UP000619078"/>
    </source>
</evidence>
<protein>
    <submittedName>
        <fullName evidence="5">Zinc-dependent metalloprotease</fullName>
    </submittedName>
</protein>